<dbReference type="Proteomes" id="UP001484239">
    <property type="component" value="Unassembled WGS sequence"/>
</dbReference>
<evidence type="ECO:0000256" key="6">
    <source>
        <dbReference type="ARBA" id="ARBA00022927"/>
    </source>
</evidence>
<feature type="region of interest" description="Disordered" evidence="8">
    <location>
        <begin position="1"/>
        <end position="26"/>
    </location>
</feature>
<evidence type="ECO:0000256" key="7">
    <source>
        <dbReference type="ARBA" id="ARBA00023225"/>
    </source>
</evidence>
<evidence type="ECO:0000313" key="10">
    <source>
        <dbReference type="EMBL" id="MEK9502501.1"/>
    </source>
</evidence>
<dbReference type="Pfam" id="PF02108">
    <property type="entry name" value="FliH"/>
    <property type="match status" value="1"/>
</dbReference>
<gene>
    <name evidence="10" type="ORF">WI372_16025</name>
</gene>
<keyword evidence="4" id="KW-0813">Transport</keyword>
<dbReference type="InterPro" id="IPR018035">
    <property type="entry name" value="Flagellar_FliH/T3SS_HrpE"/>
</dbReference>
<evidence type="ECO:0000256" key="4">
    <source>
        <dbReference type="ARBA" id="ARBA00022448"/>
    </source>
</evidence>
<evidence type="ECO:0000259" key="9">
    <source>
        <dbReference type="Pfam" id="PF02108"/>
    </source>
</evidence>
<evidence type="ECO:0000256" key="5">
    <source>
        <dbReference type="ARBA" id="ARBA00022795"/>
    </source>
</evidence>
<dbReference type="PANTHER" id="PTHR34982">
    <property type="entry name" value="YOP PROTEINS TRANSLOCATION PROTEIN L"/>
    <property type="match status" value="1"/>
</dbReference>
<dbReference type="InterPro" id="IPR051472">
    <property type="entry name" value="T3SS_Stator/FliH"/>
</dbReference>
<feature type="domain" description="Flagellar assembly protein FliH/Type III secretion system HrpE" evidence="9">
    <location>
        <begin position="88"/>
        <end position="216"/>
    </location>
</feature>
<evidence type="ECO:0000256" key="1">
    <source>
        <dbReference type="ARBA" id="ARBA00003041"/>
    </source>
</evidence>
<keyword evidence="5" id="KW-1005">Bacterial flagellum biogenesis</keyword>
<comment type="caution">
    <text evidence="10">The sequence shown here is derived from an EMBL/GenBank/DDBJ whole genome shotgun (WGS) entry which is preliminary data.</text>
</comment>
<evidence type="ECO:0000256" key="8">
    <source>
        <dbReference type="SAM" id="MobiDB-lite"/>
    </source>
</evidence>
<protein>
    <recommendedName>
        <fullName evidence="3">Flagellar assembly protein FliH</fullName>
    </recommendedName>
</protein>
<dbReference type="PANTHER" id="PTHR34982:SF1">
    <property type="entry name" value="FLAGELLAR ASSEMBLY PROTEIN FLIH"/>
    <property type="match status" value="1"/>
</dbReference>
<accession>A0ABU9ECP0</accession>
<dbReference type="RefSeq" id="WP_405280622.1">
    <property type="nucleotide sequence ID" value="NZ_CP144380.1"/>
</dbReference>
<keyword evidence="6" id="KW-0653">Protein transport</keyword>
<keyword evidence="7" id="KW-1006">Bacterial flagellum protein export</keyword>
<evidence type="ECO:0000313" key="11">
    <source>
        <dbReference type="Proteomes" id="UP001484239"/>
    </source>
</evidence>
<reference evidence="10 11" key="1">
    <citation type="submission" date="2024-02" db="EMBL/GenBank/DDBJ databases">
        <title>A novel Gemmatimonadota bacterium.</title>
        <authorList>
            <person name="Du Z.-J."/>
            <person name="Ye Y.-Q."/>
        </authorList>
    </citation>
    <scope>NUCLEOTIDE SEQUENCE [LARGE SCALE GENOMIC DNA]</scope>
    <source>
        <strain evidence="10 11">DH-20</strain>
    </source>
</reference>
<comment type="similarity">
    <text evidence="2">Belongs to the FliH family.</text>
</comment>
<name>A0ABU9ECP0_9BACT</name>
<sequence>MSSSDRFVTDGWLEAARPESDEPRPWEMGEVAEPAVAAPDPIEEVVSPADALESAIAEAREAGWAEGHQAGIAEGRRSEETRTRSALDAAARAVIEVEARLLRMEEAAEQELPALATAIAAHLVGHAVEADPAILSRLVQQAVSEFLPDEPVRIRVHPRDLAMLSGPMGARGASEGEVTGRRTVRWISDEEVRPGGCLVEGRERLVDGRVSTALERIYRALSGEDA</sequence>
<evidence type="ECO:0000256" key="2">
    <source>
        <dbReference type="ARBA" id="ARBA00006602"/>
    </source>
</evidence>
<keyword evidence="11" id="KW-1185">Reference proteome</keyword>
<dbReference type="EMBL" id="JBBHLI010000012">
    <property type="protein sequence ID" value="MEK9502501.1"/>
    <property type="molecule type" value="Genomic_DNA"/>
</dbReference>
<comment type="function">
    <text evidence="1">Needed for flagellar regrowth and assembly.</text>
</comment>
<organism evidence="10 11">
    <name type="scientific">Gaopeijia maritima</name>
    <dbReference type="NCBI Taxonomy" id="3119007"/>
    <lineage>
        <taxon>Bacteria</taxon>
        <taxon>Pseudomonadati</taxon>
        <taxon>Gemmatimonadota</taxon>
        <taxon>Longimicrobiia</taxon>
        <taxon>Gaopeijiales</taxon>
        <taxon>Gaopeijiaceae</taxon>
        <taxon>Gaopeijia</taxon>
    </lineage>
</organism>
<feature type="compositionally biased region" description="Basic and acidic residues" evidence="8">
    <location>
        <begin position="16"/>
        <end position="26"/>
    </location>
</feature>
<proteinExistence type="inferred from homology"/>
<evidence type="ECO:0000256" key="3">
    <source>
        <dbReference type="ARBA" id="ARBA00016507"/>
    </source>
</evidence>